<evidence type="ECO:0000256" key="3">
    <source>
        <dbReference type="ARBA" id="ARBA00023125"/>
    </source>
</evidence>
<dbReference type="Gramene" id="Kaladp0037s0347.1.v1.1">
    <property type="protein sequence ID" value="Kaladp0037s0347.1.v1.1"/>
    <property type="gene ID" value="Kaladp0037s0347.v1.1"/>
</dbReference>
<dbReference type="SUPFAM" id="SSF46689">
    <property type="entry name" value="Homeodomain-like"/>
    <property type="match status" value="1"/>
</dbReference>
<dbReference type="InterPro" id="IPR006447">
    <property type="entry name" value="Myb_dom_plants"/>
</dbReference>
<dbReference type="GO" id="GO:0010468">
    <property type="term" value="P:regulation of gene expression"/>
    <property type="evidence" value="ECO:0007669"/>
    <property type="project" value="UniProtKB-ARBA"/>
</dbReference>
<evidence type="ECO:0000256" key="5">
    <source>
        <dbReference type="ARBA" id="ARBA00023242"/>
    </source>
</evidence>
<dbReference type="NCBIfam" id="TIGR01557">
    <property type="entry name" value="myb_SHAQKYF"/>
    <property type="match status" value="1"/>
</dbReference>
<dbReference type="Gene3D" id="1.10.10.60">
    <property type="entry name" value="Homeodomain-like"/>
    <property type="match status" value="1"/>
</dbReference>
<dbReference type="GO" id="GO:0003677">
    <property type="term" value="F:DNA binding"/>
    <property type="evidence" value="ECO:0007669"/>
    <property type="project" value="UniProtKB-KW"/>
</dbReference>
<feature type="compositionally biased region" description="Polar residues" evidence="6">
    <location>
        <begin position="130"/>
        <end position="140"/>
    </location>
</feature>
<name>A0A7N0THF4_KALFE</name>
<dbReference type="Proteomes" id="UP000594263">
    <property type="component" value="Unplaced"/>
</dbReference>
<feature type="region of interest" description="Disordered" evidence="6">
    <location>
        <begin position="101"/>
        <end position="140"/>
    </location>
</feature>
<dbReference type="EnsemblPlants" id="Kaladp0037s0347.1.v1.1">
    <property type="protein sequence ID" value="Kaladp0037s0347.1.v1.1"/>
    <property type="gene ID" value="Kaladp0037s0347.v1.1"/>
</dbReference>
<evidence type="ECO:0000256" key="1">
    <source>
        <dbReference type="ARBA" id="ARBA00004123"/>
    </source>
</evidence>
<dbReference type="PANTHER" id="PTHR12802">
    <property type="entry name" value="SWI/SNF COMPLEX-RELATED"/>
    <property type="match status" value="1"/>
</dbReference>
<feature type="domain" description="HTH myb-type" evidence="9">
    <location>
        <begin position="41"/>
        <end position="95"/>
    </location>
</feature>
<dbReference type="InterPro" id="IPR001005">
    <property type="entry name" value="SANT/Myb"/>
</dbReference>
<keyword evidence="5" id="KW-0539">Nucleus</keyword>
<feature type="domain" description="Myb-like" evidence="7">
    <location>
        <begin position="41"/>
        <end position="91"/>
    </location>
</feature>
<evidence type="ECO:0000256" key="2">
    <source>
        <dbReference type="ARBA" id="ARBA00023015"/>
    </source>
</evidence>
<dbReference type="PROSITE" id="PS51293">
    <property type="entry name" value="SANT"/>
    <property type="match status" value="1"/>
</dbReference>
<reference evidence="10" key="1">
    <citation type="submission" date="2021-01" db="UniProtKB">
        <authorList>
            <consortium name="EnsemblPlants"/>
        </authorList>
    </citation>
    <scope>IDENTIFICATION</scope>
</reference>
<feature type="region of interest" description="Disordered" evidence="6">
    <location>
        <begin position="1"/>
        <end position="30"/>
    </location>
</feature>
<evidence type="ECO:0000313" key="10">
    <source>
        <dbReference type="EnsemblPlants" id="Kaladp0037s0347.1.v1.1"/>
    </source>
</evidence>
<accession>A0A7N0THF4</accession>
<evidence type="ECO:0000259" key="8">
    <source>
        <dbReference type="PROSITE" id="PS51293"/>
    </source>
</evidence>
<evidence type="ECO:0000259" key="9">
    <source>
        <dbReference type="PROSITE" id="PS51294"/>
    </source>
</evidence>
<evidence type="ECO:0000256" key="4">
    <source>
        <dbReference type="ARBA" id="ARBA00023163"/>
    </source>
</evidence>
<dbReference type="InterPro" id="IPR017884">
    <property type="entry name" value="SANT_dom"/>
</dbReference>
<feature type="domain" description="SANT" evidence="8">
    <location>
        <begin position="44"/>
        <end position="95"/>
    </location>
</feature>
<evidence type="ECO:0000256" key="6">
    <source>
        <dbReference type="SAM" id="MobiDB-lite"/>
    </source>
</evidence>
<keyword evidence="2" id="KW-0805">Transcription regulation</keyword>
<keyword evidence="3" id="KW-0238">DNA-binding</keyword>
<sequence>MDLLQNQPPPKDTTTPPLLQFNGSPAPHDHLVTPKLRKPYTITKQREKWTDQEHQKFLDALKLYGRAWRQIEEFIGTKTAVQIRSHAQKFFSKVVRGGNDTNESPVEAIEIPPPRPKRKPTHPYPRKIVDSQNNTITPSFQPEKRICPHIATIDSENQSPNSVLSAVMSHLLELPVSEVPDSCLSTSSCSTDLQSGSLYSIDKEDNLKAINSVQYTGIDAMPTIKRSVMSTEDNLANIGNGSSEEEADLAEATVMLFGQILYKKDSQRSSTDRKGTFRLSEQHLEKTYDNKHGKLVESSASNGLDGQSPHGMYYGNWRPWSWHEMNSDSKGGNTCQWMSLPLHRGLPSPYLISCVYAPTRSFVEERTYGKEPCASMVKNESTEETKDTAYAVNKVTLLDTPSLNHSYKSGFVPYKRCFTAGGTNSDYDRRGGWPKSSTVPVSHLI</sequence>
<dbReference type="PROSITE" id="PS50090">
    <property type="entry name" value="MYB_LIKE"/>
    <property type="match status" value="1"/>
</dbReference>
<dbReference type="FunFam" id="1.10.10.60:FF:000023">
    <property type="entry name" value="protein REVEILLE 6 isoform X1"/>
    <property type="match status" value="1"/>
</dbReference>
<dbReference type="CDD" id="cd00167">
    <property type="entry name" value="SANT"/>
    <property type="match status" value="1"/>
</dbReference>
<proteinExistence type="predicted"/>
<dbReference type="InterPro" id="IPR009057">
    <property type="entry name" value="Homeodomain-like_sf"/>
</dbReference>
<dbReference type="PANTHER" id="PTHR12802:SF155">
    <property type="entry name" value="DEUBIQUITINASE MYSM1"/>
    <property type="match status" value="1"/>
</dbReference>
<dbReference type="Pfam" id="PF00249">
    <property type="entry name" value="Myb_DNA-binding"/>
    <property type="match status" value="1"/>
</dbReference>
<dbReference type="PROSITE" id="PS51294">
    <property type="entry name" value="HTH_MYB"/>
    <property type="match status" value="1"/>
</dbReference>
<protein>
    <submittedName>
        <fullName evidence="10">Uncharacterized protein</fullName>
    </submittedName>
</protein>
<dbReference type="SMART" id="SM00717">
    <property type="entry name" value="SANT"/>
    <property type="match status" value="1"/>
</dbReference>
<dbReference type="GO" id="GO:0005634">
    <property type="term" value="C:nucleus"/>
    <property type="evidence" value="ECO:0007669"/>
    <property type="project" value="UniProtKB-SubCell"/>
</dbReference>
<organism evidence="10 11">
    <name type="scientific">Kalanchoe fedtschenkoi</name>
    <name type="common">Lavender scallops</name>
    <name type="synonym">South American air plant</name>
    <dbReference type="NCBI Taxonomy" id="63787"/>
    <lineage>
        <taxon>Eukaryota</taxon>
        <taxon>Viridiplantae</taxon>
        <taxon>Streptophyta</taxon>
        <taxon>Embryophyta</taxon>
        <taxon>Tracheophyta</taxon>
        <taxon>Spermatophyta</taxon>
        <taxon>Magnoliopsida</taxon>
        <taxon>eudicotyledons</taxon>
        <taxon>Gunneridae</taxon>
        <taxon>Pentapetalae</taxon>
        <taxon>Saxifragales</taxon>
        <taxon>Crassulaceae</taxon>
        <taxon>Kalanchoe</taxon>
    </lineage>
</organism>
<evidence type="ECO:0000313" key="11">
    <source>
        <dbReference type="Proteomes" id="UP000594263"/>
    </source>
</evidence>
<evidence type="ECO:0000259" key="7">
    <source>
        <dbReference type="PROSITE" id="PS50090"/>
    </source>
</evidence>
<feature type="compositionally biased region" description="Basic residues" evidence="6">
    <location>
        <begin position="115"/>
        <end position="125"/>
    </location>
</feature>
<dbReference type="InterPro" id="IPR017930">
    <property type="entry name" value="Myb_dom"/>
</dbReference>
<keyword evidence="4" id="KW-0804">Transcription</keyword>
<keyword evidence="11" id="KW-1185">Reference proteome</keyword>
<dbReference type="AlphaFoldDB" id="A0A7N0THF4"/>
<comment type="subcellular location">
    <subcellularLocation>
        <location evidence="1">Nucleus</location>
    </subcellularLocation>
</comment>